<dbReference type="RefSeq" id="XP_019330676.1">
    <property type="nucleotide sequence ID" value="XM_019475131.1"/>
</dbReference>
<feature type="domain" description="Phosphotyrosine protein phosphatase I" evidence="9">
    <location>
        <begin position="12"/>
        <end position="162"/>
    </location>
</feature>
<evidence type="ECO:0000256" key="7">
    <source>
        <dbReference type="ARBA" id="ARBA00051722"/>
    </source>
</evidence>
<evidence type="ECO:0000256" key="8">
    <source>
        <dbReference type="PIRSR" id="PIRSR617867-1"/>
    </source>
</evidence>
<comment type="similarity">
    <text evidence="3">Belongs to the low molecular weight phosphotyrosine protein phosphatase family.</text>
</comment>
<feature type="active site" evidence="8">
    <location>
        <position position="24"/>
    </location>
</feature>
<dbReference type="CGD" id="CAL0000199576">
    <property type="gene designation" value="LTP1"/>
</dbReference>
<evidence type="ECO:0000256" key="1">
    <source>
        <dbReference type="ARBA" id="ARBA00000032"/>
    </source>
</evidence>
<dbReference type="eggNOG" id="KOG3217">
    <property type="taxonomic scope" value="Eukaryota"/>
</dbReference>
<dbReference type="OMA" id="VCHGNIC"/>
<dbReference type="GeneID" id="3640760"/>
<organism evidence="11 12">
    <name type="scientific">Candida albicans (strain SC5314 / ATCC MYA-2876)</name>
    <name type="common">Yeast</name>
    <dbReference type="NCBI Taxonomy" id="237561"/>
    <lineage>
        <taxon>Eukaryota</taxon>
        <taxon>Fungi</taxon>
        <taxon>Dikarya</taxon>
        <taxon>Ascomycota</taxon>
        <taxon>Saccharomycotina</taxon>
        <taxon>Pichiomycetes</taxon>
        <taxon>Debaryomycetaceae</taxon>
        <taxon>Candida/Lodderomyces clade</taxon>
        <taxon>Candida</taxon>
    </lineage>
</organism>
<reference evidence="11 12" key="1">
    <citation type="journal article" date="2004" name="Proc. Natl. Acad. Sci. U.S.A.">
        <title>The diploid genome sequence of Candida albicans.</title>
        <authorList>
            <person name="Jones T."/>
            <person name="Federspiel N.A."/>
            <person name="Chibana H."/>
            <person name="Dungan J."/>
            <person name="Kalman S."/>
            <person name="Magee B.B."/>
            <person name="Newport G."/>
            <person name="Thorstenson Y.R."/>
            <person name="Agabian N."/>
            <person name="Magee P.T."/>
            <person name="Davis R.W."/>
            <person name="Scherer S."/>
        </authorList>
    </citation>
    <scope>NUCLEOTIDE SEQUENCE [LARGE SCALE GENOMIC DNA]</scope>
    <source>
        <strain evidence="12">SC5314 / ATCC MYA-2876</strain>
    </source>
</reference>
<dbReference type="PANTHER" id="PTHR11717">
    <property type="entry name" value="LOW MOLECULAR WEIGHT PROTEIN TYROSINE PHOSPHATASE"/>
    <property type="match status" value="1"/>
</dbReference>
<gene>
    <name evidence="10 11" type="primary">LTP1</name>
    <name evidence="11" type="ordered locus">CAALFM_C108260CA</name>
    <name evidence="10" type="ordered locus">orf19.12570</name>
</gene>
<reference evidence="11 12" key="2">
    <citation type="journal article" date="2007" name="Genome Biol.">
        <title>Assembly of the Candida albicans genome into sixteen supercontigs aligned on the eight chromosomes.</title>
        <authorList>
            <person name="van het Hoog M."/>
            <person name="Rast T.J."/>
            <person name="Martchenko M."/>
            <person name="Grindle S."/>
            <person name="Dignard D."/>
            <person name="Hogues H."/>
            <person name="Cuomo C."/>
            <person name="Berriman M."/>
            <person name="Scherer S."/>
            <person name="Magee B.B."/>
            <person name="Whiteway M."/>
            <person name="Chibana H."/>
            <person name="Nantel A."/>
            <person name="Magee P.T."/>
        </authorList>
    </citation>
    <scope>GENOME REANNOTATION</scope>
    <source>
        <strain evidence="12">SC5314 / ATCC MYA-2876</strain>
    </source>
</reference>
<dbReference type="CDD" id="cd16343">
    <property type="entry name" value="LMWPTP"/>
    <property type="match status" value="1"/>
</dbReference>
<dbReference type="AlphaFoldDB" id="A0A1D8PE91"/>
<dbReference type="OrthoDB" id="3388at2759"/>
<dbReference type="Pfam" id="PF01451">
    <property type="entry name" value="LMWPc"/>
    <property type="match status" value="1"/>
</dbReference>
<comment type="catalytic activity">
    <reaction evidence="1">
        <text>a phosphate monoester + H2O = an alcohol + phosphate</text>
        <dbReference type="Rhea" id="RHEA:15017"/>
        <dbReference type="ChEBI" id="CHEBI:15377"/>
        <dbReference type="ChEBI" id="CHEBI:30879"/>
        <dbReference type="ChEBI" id="CHEBI:43474"/>
        <dbReference type="ChEBI" id="CHEBI:67140"/>
        <dbReference type="EC" id="3.1.3.2"/>
    </reaction>
</comment>
<comment type="subcellular location">
    <subcellularLocation>
        <location evidence="2">Cytoplasm</location>
    </subcellularLocation>
</comment>
<dbReference type="PRINTS" id="PR00719">
    <property type="entry name" value="LMWPTPASE"/>
</dbReference>
<evidence type="ECO:0000256" key="2">
    <source>
        <dbReference type="ARBA" id="ARBA00004496"/>
    </source>
</evidence>
<dbReference type="EMBL" id="CP017623">
    <property type="protein sequence ID" value="AOW26465.1"/>
    <property type="molecule type" value="Genomic_DNA"/>
</dbReference>
<dbReference type="GO" id="GO:0003993">
    <property type="term" value="F:acid phosphatase activity"/>
    <property type="evidence" value="ECO:0007669"/>
    <property type="project" value="UniProtKB-EC"/>
</dbReference>
<evidence type="ECO:0000256" key="4">
    <source>
        <dbReference type="ARBA" id="ARBA00022490"/>
    </source>
</evidence>
<feature type="active site" description="Nucleophile" evidence="8">
    <location>
        <position position="18"/>
    </location>
</feature>
<accession>A0A1D8PE91</accession>
<dbReference type="InterPro" id="IPR017867">
    <property type="entry name" value="Tyr_phospatase_low_mol_wt"/>
</dbReference>
<dbReference type="VEuPathDB" id="FungiDB:C1_08260C_A"/>
<dbReference type="InParanoid" id="A0A1D8PE91"/>
<dbReference type="PANTHER" id="PTHR11717:SF7">
    <property type="entry name" value="LOW MOLECULAR WEIGHT PHOSPHOTYROSINE PROTEIN PHOSPHATASE"/>
    <property type="match status" value="1"/>
</dbReference>
<keyword evidence="12" id="KW-1185">Reference proteome</keyword>
<evidence type="ECO:0000259" key="9">
    <source>
        <dbReference type="SMART" id="SM00226"/>
    </source>
</evidence>
<dbReference type="InterPro" id="IPR036196">
    <property type="entry name" value="Ptyr_pPase_sf"/>
</dbReference>
<sequence length="168" mass="19247">MAPKFDPKEKQISVAFVCLGNICRSPMAEAIFKHQVEIQGYSPFFKRIDSFGTSGWHIGETPDSRSSKTCKKHNVPVSHHAQQINSSDFKDFDYVIGMDESNVANLRHLKPRDSKTVVELFGHWKTSDEFKTIVDDPYYGGIDGFEYNYKQICHFTDEFLKQEIGSLD</sequence>
<evidence type="ECO:0000256" key="3">
    <source>
        <dbReference type="ARBA" id="ARBA00011063"/>
    </source>
</evidence>
<comment type="catalytic activity">
    <reaction evidence="7">
        <text>O-phospho-L-tyrosyl-[protein] + H2O = L-tyrosyl-[protein] + phosphate</text>
        <dbReference type="Rhea" id="RHEA:10684"/>
        <dbReference type="Rhea" id="RHEA-COMP:10136"/>
        <dbReference type="Rhea" id="RHEA-COMP:20101"/>
        <dbReference type="ChEBI" id="CHEBI:15377"/>
        <dbReference type="ChEBI" id="CHEBI:43474"/>
        <dbReference type="ChEBI" id="CHEBI:46858"/>
        <dbReference type="ChEBI" id="CHEBI:61978"/>
        <dbReference type="EC" id="3.1.3.48"/>
    </reaction>
</comment>
<dbReference type="KEGG" id="cal:CAALFM_C108260CA"/>
<evidence type="ECO:0000313" key="11">
    <source>
        <dbReference type="EMBL" id="AOW26465.1"/>
    </source>
</evidence>
<evidence type="ECO:0000256" key="5">
    <source>
        <dbReference type="ARBA" id="ARBA00022801"/>
    </source>
</evidence>
<proteinExistence type="inferred from homology"/>
<dbReference type="SUPFAM" id="SSF52788">
    <property type="entry name" value="Phosphotyrosine protein phosphatases I"/>
    <property type="match status" value="1"/>
</dbReference>
<dbReference type="InterPro" id="IPR050438">
    <property type="entry name" value="LMW_PTPase"/>
</dbReference>
<evidence type="ECO:0000256" key="6">
    <source>
        <dbReference type="ARBA" id="ARBA00022912"/>
    </source>
</evidence>
<protein>
    <submittedName>
        <fullName evidence="11">Tyrosine protein phosphatase</fullName>
    </submittedName>
</protein>
<reference evidence="11 12" key="3">
    <citation type="journal article" date="2013" name="Genome Biol.">
        <title>Assembly of a phased diploid Candida albicans genome facilitates allele-specific measurements and provides a simple model for repeat and indel structure.</title>
        <authorList>
            <person name="Muzzey D."/>
            <person name="Schwartz K."/>
            <person name="Weissman J.S."/>
            <person name="Sherlock G."/>
        </authorList>
    </citation>
    <scope>NUCLEOTIDE SEQUENCE [LARGE SCALE GENOMIC DNA]</scope>
    <source>
        <strain evidence="12">SC5314 / ATCC MYA-2876</strain>
    </source>
</reference>
<dbReference type="GO" id="GO:0004725">
    <property type="term" value="F:protein tyrosine phosphatase activity"/>
    <property type="evidence" value="ECO:0000318"/>
    <property type="project" value="GO_Central"/>
</dbReference>
<dbReference type="SMART" id="SM00226">
    <property type="entry name" value="LMWPc"/>
    <property type="match status" value="1"/>
</dbReference>
<name>A0A1D8PE91_CANAL</name>
<dbReference type="Proteomes" id="UP000000559">
    <property type="component" value="Chromosome 1"/>
</dbReference>
<evidence type="ECO:0000313" key="12">
    <source>
        <dbReference type="Proteomes" id="UP000000559"/>
    </source>
</evidence>
<dbReference type="SMR" id="A0A1D8PE91"/>
<keyword evidence="6" id="KW-0904">Protein phosphatase</keyword>
<dbReference type="FunCoup" id="A0A1D8PE91">
    <property type="interactions" value="623"/>
</dbReference>
<dbReference type="Gene3D" id="3.40.50.2300">
    <property type="match status" value="1"/>
</dbReference>
<dbReference type="STRING" id="237561.A0A1D8PE91"/>
<dbReference type="FunFam" id="3.40.50.2300:FF:000105">
    <property type="entry name" value="Low molecular weight phosphotyrosine protein"/>
    <property type="match status" value="1"/>
</dbReference>
<dbReference type="InterPro" id="IPR023485">
    <property type="entry name" value="Ptyr_pPase"/>
</dbReference>
<keyword evidence="4" id="KW-0963">Cytoplasm</keyword>
<feature type="active site" description="Proton donor" evidence="8">
    <location>
        <position position="136"/>
    </location>
</feature>
<dbReference type="GO" id="GO:0005737">
    <property type="term" value="C:cytoplasm"/>
    <property type="evidence" value="ECO:0007669"/>
    <property type="project" value="UniProtKB-SubCell"/>
</dbReference>
<evidence type="ECO:0000313" key="10">
    <source>
        <dbReference type="CGD" id="CAL0000199576"/>
    </source>
</evidence>
<keyword evidence="5" id="KW-0378">Hydrolase</keyword>